<name>A0A6B2GYK3_9BACT</name>
<dbReference type="AlphaFoldDB" id="A0A6B2GYK3"/>
<dbReference type="PROSITE" id="PS51257">
    <property type="entry name" value="PROKAR_LIPOPROTEIN"/>
    <property type="match status" value="1"/>
</dbReference>
<keyword evidence="3" id="KW-1185">Reference proteome</keyword>
<dbReference type="RefSeq" id="WP_162346006.1">
    <property type="nucleotide sequence ID" value="NZ_JAAEAA010000009.1"/>
</dbReference>
<reference evidence="2 3" key="1">
    <citation type="submission" date="2020-01" db="EMBL/GenBank/DDBJ databases">
        <authorList>
            <person name="Kim M.K."/>
        </authorList>
    </citation>
    <scope>NUCLEOTIDE SEQUENCE [LARGE SCALE GENOMIC DNA]</scope>
    <source>
        <strain evidence="2 3">BT213</strain>
    </source>
</reference>
<organism evidence="2 3">
    <name type="scientific">Pontibacter fetidus</name>
    <dbReference type="NCBI Taxonomy" id="2700082"/>
    <lineage>
        <taxon>Bacteria</taxon>
        <taxon>Pseudomonadati</taxon>
        <taxon>Bacteroidota</taxon>
        <taxon>Cytophagia</taxon>
        <taxon>Cytophagales</taxon>
        <taxon>Hymenobacteraceae</taxon>
        <taxon>Pontibacter</taxon>
    </lineage>
</organism>
<keyword evidence="1" id="KW-0732">Signal</keyword>
<sequence>MTRHQLRYFLCAILFTFMLAGCGKDDDDDNATPNLKYLTDGDWTGDAIYLDGVDVTDEILDEQGFDITEYLLVFERDGSYLERYNGQIQAEGKWEFDNSERIIVYDRGTDDEYSIVISKLDQDEFSFVQSGYEFRFRR</sequence>
<proteinExistence type="predicted"/>
<feature type="chain" id="PRO_5025591810" description="Lipocalin-like domain-containing protein" evidence="1">
    <location>
        <begin position="21"/>
        <end position="138"/>
    </location>
</feature>
<evidence type="ECO:0000313" key="2">
    <source>
        <dbReference type="EMBL" id="NDK55945.1"/>
    </source>
</evidence>
<comment type="caution">
    <text evidence="2">The sequence shown here is derived from an EMBL/GenBank/DDBJ whole genome shotgun (WGS) entry which is preliminary data.</text>
</comment>
<accession>A0A6B2GYK3</accession>
<feature type="signal peptide" evidence="1">
    <location>
        <begin position="1"/>
        <end position="20"/>
    </location>
</feature>
<protein>
    <recommendedName>
        <fullName evidence="4">Lipocalin-like domain-containing protein</fullName>
    </recommendedName>
</protein>
<evidence type="ECO:0000256" key="1">
    <source>
        <dbReference type="SAM" id="SignalP"/>
    </source>
</evidence>
<evidence type="ECO:0000313" key="3">
    <source>
        <dbReference type="Proteomes" id="UP000478546"/>
    </source>
</evidence>
<dbReference type="Proteomes" id="UP000478546">
    <property type="component" value="Unassembled WGS sequence"/>
</dbReference>
<evidence type="ECO:0008006" key="4">
    <source>
        <dbReference type="Google" id="ProtNLM"/>
    </source>
</evidence>
<gene>
    <name evidence="2" type="ORF">GWO68_08450</name>
</gene>
<dbReference type="EMBL" id="JAAEAA010000009">
    <property type="protein sequence ID" value="NDK55945.1"/>
    <property type="molecule type" value="Genomic_DNA"/>
</dbReference>